<evidence type="ECO:0000313" key="2">
    <source>
        <dbReference type="Proteomes" id="UP001454036"/>
    </source>
</evidence>
<reference evidence="1 2" key="1">
    <citation type="submission" date="2024-01" db="EMBL/GenBank/DDBJ databases">
        <title>The complete chloroplast genome sequence of Lithospermum erythrorhizon: insights into the phylogenetic relationship among Boraginaceae species and the maternal lineages of purple gromwells.</title>
        <authorList>
            <person name="Okada T."/>
            <person name="Watanabe K."/>
        </authorList>
    </citation>
    <scope>NUCLEOTIDE SEQUENCE [LARGE SCALE GENOMIC DNA]</scope>
</reference>
<proteinExistence type="predicted"/>
<comment type="caution">
    <text evidence="1">The sequence shown here is derived from an EMBL/GenBank/DDBJ whole genome shotgun (WGS) entry which is preliminary data.</text>
</comment>
<organism evidence="1 2">
    <name type="scientific">Lithospermum erythrorhizon</name>
    <name type="common">Purple gromwell</name>
    <name type="synonym">Lithospermum officinale var. erythrorhizon</name>
    <dbReference type="NCBI Taxonomy" id="34254"/>
    <lineage>
        <taxon>Eukaryota</taxon>
        <taxon>Viridiplantae</taxon>
        <taxon>Streptophyta</taxon>
        <taxon>Embryophyta</taxon>
        <taxon>Tracheophyta</taxon>
        <taxon>Spermatophyta</taxon>
        <taxon>Magnoliopsida</taxon>
        <taxon>eudicotyledons</taxon>
        <taxon>Gunneridae</taxon>
        <taxon>Pentapetalae</taxon>
        <taxon>asterids</taxon>
        <taxon>lamiids</taxon>
        <taxon>Boraginales</taxon>
        <taxon>Boraginaceae</taxon>
        <taxon>Boraginoideae</taxon>
        <taxon>Lithospermeae</taxon>
        <taxon>Lithospermum</taxon>
    </lineage>
</organism>
<dbReference type="AlphaFoldDB" id="A0AAV3PZI0"/>
<accession>A0AAV3PZI0</accession>
<protein>
    <submittedName>
        <fullName evidence="1">Uncharacterized protein</fullName>
    </submittedName>
</protein>
<evidence type="ECO:0000313" key="1">
    <source>
        <dbReference type="EMBL" id="GAA0156675.1"/>
    </source>
</evidence>
<sequence>MSFQMQRCCIALHLSSNTWDHLPLLLIKETTEVVRAAWQKHHLDDPGRNLFMCIQNSRLGLLQWKREVLGHVQNKIKSKQASLDKPSQGTITNNSKGQTLQLIKEIDKLREAHDAY</sequence>
<name>A0AAV3PZI0_LITER</name>
<keyword evidence="2" id="KW-1185">Reference proteome</keyword>
<gene>
    <name evidence="1" type="ORF">LIER_38319</name>
</gene>
<dbReference type="EMBL" id="BAABME010019282">
    <property type="protein sequence ID" value="GAA0156675.1"/>
    <property type="molecule type" value="Genomic_DNA"/>
</dbReference>
<dbReference type="Proteomes" id="UP001454036">
    <property type="component" value="Unassembled WGS sequence"/>
</dbReference>